<dbReference type="GO" id="GO:0015979">
    <property type="term" value="P:photosynthesis"/>
    <property type="evidence" value="ECO:0007669"/>
    <property type="project" value="InterPro"/>
</dbReference>
<dbReference type="EMBL" id="CP000492">
    <property type="protein sequence ID" value="ABL66367.1"/>
    <property type="molecule type" value="Genomic_DNA"/>
</dbReference>
<protein>
    <submittedName>
        <fullName evidence="1">Bacteriochlorophyll 4-vinyl reductase</fullName>
    </submittedName>
</protein>
<organism evidence="1 2">
    <name type="scientific">Chlorobium phaeobacteroides (strain DSM 266 / SMG 266 / 2430)</name>
    <dbReference type="NCBI Taxonomy" id="290317"/>
    <lineage>
        <taxon>Bacteria</taxon>
        <taxon>Pseudomonadati</taxon>
        <taxon>Chlorobiota</taxon>
        <taxon>Chlorobiia</taxon>
        <taxon>Chlorobiales</taxon>
        <taxon>Chlorobiaceae</taxon>
        <taxon>Chlorobium/Pelodictyon group</taxon>
        <taxon>Chlorobium</taxon>
    </lineage>
</organism>
<reference evidence="1 2" key="1">
    <citation type="submission" date="2006-12" db="EMBL/GenBank/DDBJ databases">
        <title>Complete sequence of Chlorobium phaeobacteroides DSM 266.</title>
        <authorList>
            <consortium name="US DOE Joint Genome Institute"/>
            <person name="Copeland A."/>
            <person name="Lucas S."/>
            <person name="Lapidus A."/>
            <person name="Barry K."/>
            <person name="Detter J.C."/>
            <person name="Glavina del Rio T."/>
            <person name="Hammon N."/>
            <person name="Israni S."/>
            <person name="Pitluck S."/>
            <person name="Goltsman E."/>
            <person name="Schmutz J."/>
            <person name="Larimer F."/>
            <person name="Land M."/>
            <person name="Hauser L."/>
            <person name="Mikhailova N."/>
            <person name="Li T."/>
            <person name="Overmann J."/>
            <person name="Bryant D.A."/>
            <person name="Richardson P."/>
        </authorList>
    </citation>
    <scope>NUCLEOTIDE SEQUENCE [LARGE SCALE GENOMIC DNA]</scope>
    <source>
        <strain evidence="1 2">DSM 266</strain>
    </source>
</reference>
<dbReference type="eggNOG" id="COG1719">
    <property type="taxonomic scope" value="Bacteria"/>
</dbReference>
<evidence type="ECO:0000313" key="1">
    <source>
        <dbReference type="EMBL" id="ABL66367.1"/>
    </source>
</evidence>
<proteinExistence type="predicted"/>
<dbReference type="InterPro" id="IPR024096">
    <property type="entry name" value="NO_sig/Golgi_transp_ligand-bd"/>
</dbReference>
<gene>
    <name evidence="1" type="ordered locus">Cpha266_2379</name>
</gene>
<dbReference type="InterPro" id="IPR010249">
    <property type="entry name" value="BchJ"/>
</dbReference>
<name>A1BIZ0_CHLPD</name>
<keyword evidence="2" id="KW-1185">Reference proteome</keyword>
<dbReference type="SUPFAM" id="SSF111126">
    <property type="entry name" value="Ligand-binding domain in the NO signalling and Golgi transport"/>
    <property type="match status" value="1"/>
</dbReference>
<dbReference type="KEGG" id="cph:Cpha266_2379"/>
<dbReference type="AlphaFoldDB" id="A1BIZ0"/>
<dbReference type="GO" id="GO:0030494">
    <property type="term" value="P:bacteriochlorophyll biosynthetic process"/>
    <property type="evidence" value="ECO:0007669"/>
    <property type="project" value="InterPro"/>
</dbReference>
<sequence>MQSSMNTPSKIGPNSIIQTVTALEKNFGKNEAEAILKRIGQGHWIGNLPTEMTDESKFHALVIALEKGIGEQKTAAILEESGSRTAAYLLKVRIPGIFQKFLKLLPPGLAFKLFLFAISKNAWTFAGSGEFSYTTAKAPQIVVRVTCPSKKVVGSFYLGTFTALLKELVNPDTRIRAIIKGEGKSILCTYICTI</sequence>
<dbReference type="HOGENOM" id="CLU_092419_0_0_10"/>
<dbReference type="Proteomes" id="UP000008701">
    <property type="component" value="Chromosome"/>
</dbReference>
<dbReference type="STRING" id="290317.Cpha266_2379"/>
<dbReference type="NCBIfam" id="TIGR02019">
    <property type="entry name" value="BchJ"/>
    <property type="match status" value="1"/>
</dbReference>
<evidence type="ECO:0000313" key="2">
    <source>
        <dbReference type="Proteomes" id="UP000008701"/>
    </source>
</evidence>
<accession>A1BIZ0</accession>